<evidence type="ECO:0000256" key="4">
    <source>
        <dbReference type="ARBA" id="ARBA00022759"/>
    </source>
</evidence>
<dbReference type="EMBL" id="KN881851">
    <property type="protein sequence ID" value="KIY48246.1"/>
    <property type="molecule type" value="Genomic_DNA"/>
</dbReference>
<name>A0A0D7AED3_9AGAR</name>
<proteinExistence type="predicted"/>
<evidence type="ECO:0000256" key="8">
    <source>
        <dbReference type="ARBA" id="ARBA00022918"/>
    </source>
</evidence>
<evidence type="ECO:0000313" key="12">
    <source>
        <dbReference type="EMBL" id="KIY48246.1"/>
    </source>
</evidence>
<evidence type="ECO:0000256" key="10">
    <source>
        <dbReference type="ARBA" id="ARBA00023172"/>
    </source>
</evidence>
<accession>A0A0D7AED3</accession>
<evidence type="ECO:0000256" key="6">
    <source>
        <dbReference type="ARBA" id="ARBA00022842"/>
    </source>
</evidence>
<organism evidence="12 13">
    <name type="scientific">Fistulina hepatica ATCC 64428</name>
    <dbReference type="NCBI Taxonomy" id="1128425"/>
    <lineage>
        <taxon>Eukaryota</taxon>
        <taxon>Fungi</taxon>
        <taxon>Dikarya</taxon>
        <taxon>Basidiomycota</taxon>
        <taxon>Agaricomycotina</taxon>
        <taxon>Agaricomycetes</taxon>
        <taxon>Agaricomycetidae</taxon>
        <taxon>Agaricales</taxon>
        <taxon>Fistulinaceae</taxon>
        <taxon>Fistulina</taxon>
    </lineage>
</organism>
<dbReference type="GO" id="GO:0015074">
    <property type="term" value="P:DNA integration"/>
    <property type="evidence" value="ECO:0007669"/>
    <property type="project" value="UniProtKB-KW"/>
</dbReference>
<keyword evidence="3" id="KW-0479">Metal-binding</keyword>
<dbReference type="GO" id="GO:0003964">
    <property type="term" value="F:RNA-directed DNA polymerase activity"/>
    <property type="evidence" value="ECO:0007669"/>
    <property type="project" value="UniProtKB-KW"/>
</dbReference>
<keyword evidence="1" id="KW-0548">Nucleotidyltransferase</keyword>
<evidence type="ECO:0000256" key="3">
    <source>
        <dbReference type="ARBA" id="ARBA00022723"/>
    </source>
</evidence>
<reference evidence="12 13" key="1">
    <citation type="journal article" date="2015" name="Fungal Genet. Biol.">
        <title>Evolution of novel wood decay mechanisms in Agaricales revealed by the genome sequences of Fistulina hepatica and Cylindrobasidium torrendii.</title>
        <authorList>
            <person name="Floudas D."/>
            <person name="Held B.W."/>
            <person name="Riley R."/>
            <person name="Nagy L.G."/>
            <person name="Koehler G."/>
            <person name="Ransdell A.S."/>
            <person name="Younus H."/>
            <person name="Chow J."/>
            <person name="Chiniquy J."/>
            <person name="Lipzen A."/>
            <person name="Tritt A."/>
            <person name="Sun H."/>
            <person name="Haridas S."/>
            <person name="LaButti K."/>
            <person name="Ohm R.A."/>
            <person name="Kues U."/>
            <person name="Blanchette R.A."/>
            <person name="Grigoriev I.V."/>
            <person name="Minto R.E."/>
            <person name="Hibbett D.S."/>
        </authorList>
    </citation>
    <scope>NUCLEOTIDE SEQUENCE [LARGE SCALE GENOMIC DNA]</scope>
    <source>
        <strain evidence="12 13">ATCC 64428</strain>
    </source>
</reference>
<evidence type="ECO:0000313" key="13">
    <source>
        <dbReference type="Proteomes" id="UP000054144"/>
    </source>
</evidence>
<keyword evidence="7" id="KW-0229">DNA integration</keyword>
<evidence type="ECO:0000256" key="2">
    <source>
        <dbReference type="ARBA" id="ARBA00022722"/>
    </source>
</evidence>
<evidence type="ECO:0000256" key="1">
    <source>
        <dbReference type="ARBA" id="ARBA00022695"/>
    </source>
</evidence>
<evidence type="ECO:0000256" key="9">
    <source>
        <dbReference type="ARBA" id="ARBA00022932"/>
    </source>
</evidence>
<keyword evidence="9" id="KW-0239">DNA-directed DNA polymerase</keyword>
<keyword evidence="4" id="KW-0255">Endonuclease</keyword>
<keyword evidence="6" id="KW-0460">Magnesium</keyword>
<evidence type="ECO:0000259" key="11">
    <source>
        <dbReference type="Pfam" id="PF25597"/>
    </source>
</evidence>
<protein>
    <recommendedName>
        <fullName evidence="11">Retroviral polymerase SH3-like domain-containing protein</fullName>
    </recommendedName>
</protein>
<keyword evidence="5" id="KW-0378">Hydrolase</keyword>
<evidence type="ECO:0000256" key="7">
    <source>
        <dbReference type="ARBA" id="ARBA00022908"/>
    </source>
</evidence>
<dbReference type="AlphaFoldDB" id="A0A0D7AED3"/>
<evidence type="ECO:0000256" key="5">
    <source>
        <dbReference type="ARBA" id="ARBA00022801"/>
    </source>
</evidence>
<dbReference type="GO" id="GO:0003887">
    <property type="term" value="F:DNA-directed DNA polymerase activity"/>
    <property type="evidence" value="ECO:0007669"/>
    <property type="project" value="UniProtKB-KW"/>
</dbReference>
<dbReference type="Proteomes" id="UP000054144">
    <property type="component" value="Unassembled WGS sequence"/>
</dbReference>
<dbReference type="PANTHER" id="PTHR42648:SF11">
    <property type="entry name" value="TRANSPOSON TY4-P GAG-POL POLYPROTEIN"/>
    <property type="match status" value="1"/>
</dbReference>
<feature type="non-terminal residue" evidence="12">
    <location>
        <position position="153"/>
    </location>
</feature>
<keyword evidence="9" id="KW-0808">Transferase</keyword>
<dbReference type="GO" id="GO:0046872">
    <property type="term" value="F:metal ion binding"/>
    <property type="evidence" value="ECO:0007669"/>
    <property type="project" value="UniProtKB-KW"/>
</dbReference>
<gene>
    <name evidence="12" type="ORF">FISHEDRAFT_6792</name>
</gene>
<dbReference type="GO" id="GO:0016787">
    <property type="term" value="F:hydrolase activity"/>
    <property type="evidence" value="ECO:0007669"/>
    <property type="project" value="UniProtKB-KW"/>
</dbReference>
<keyword evidence="10" id="KW-0233">DNA recombination</keyword>
<dbReference type="GO" id="GO:0004519">
    <property type="term" value="F:endonuclease activity"/>
    <property type="evidence" value="ECO:0007669"/>
    <property type="project" value="UniProtKB-KW"/>
</dbReference>
<dbReference type="OrthoDB" id="7691805at2759"/>
<dbReference type="Pfam" id="PF25597">
    <property type="entry name" value="SH3_retrovirus"/>
    <property type="match status" value="1"/>
</dbReference>
<sequence length="153" mass="17316">MLINSGVPKTYWPYACFTVQHAAFTIGRTPASGIKSKVPYEELFHRRVNASFFRPFGCTAYALLPKDQRGGKFNSHARKCILLGYRPGSKAYMLLDVATRKIIVSRHVRFDETKRTPVVSTDVTLSDNPHPPIDNFHDLLRQSVHTPALEDND</sequence>
<dbReference type="PANTHER" id="PTHR42648">
    <property type="entry name" value="TRANSPOSASE, PUTATIVE-RELATED"/>
    <property type="match status" value="1"/>
</dbReference>
<feature type="domain" description="Retroviral polymerase SH3-like" evidence="11">
    <location>
        <begin position="58"/>
        <end position="121"/>
    </location>
</feature>
<keyword evidence="2" id="KW-0540">Nuclease</keyword>
<keyword evidence="8" id="KW-0695">RNA-directed DNA polymerase</keyword>
<dbReference type="InterPro" id="IPR057670">
    <property type="entry name" value="SH3_retrovirus"/>
</dbReference>
<dbReference type="InterPro" id="IPR039537">
    <property type="entry name" value="Retrotran_Ty1/copia-like"/>
</dbReference>
<dbReference type="GO" id="GO:0006310">
    <property type="term" value="P:DNA recombination"/>
    <property type="evidence" value="ECO:0007669"/>
    <property type="project" value="UniProtKB-KW"/>
</dbReference>
<keyword evidence="13" id="KW-1185">Reference proteome</keyword>